<dbReference type="Pfam" id="PF01326">
    <property type="entry name" value="PPDK_N"/>
    <property type="match status" value="2"/>
</dbReference>
<dbReference type="GO" id="GO:0005524">
    <property type="term" value="F:ATP binding"/>
    <property type="evidence" value="ECO:0007669"/>
    <property type="project" value="InterPro"/>
</dbReference>
<evidence type="ECO:0000259" key="3">
    <source>
        <dbReference type="Pfam" id="PF01326"/>
    </source>
</evidence>
<evidence type="ECO:0000256" key="1">
    <source>
        <dbReference type="SAM" id="MobiDB-lite"/>
    </source>
</evidence>
<dbReference type="Pfam" id="PF00391">
    <property type="entry name" value="PEP-utilizers"/>
    <property type="match status" value="1"/>
</dbReference>
<dbReference type="Gene3D" id="3.50.30.10">
    <property type="entry name" value="Phosphohistidine domain"/>
    <property type="match status" value="1"/>
</dbReference>
<dbReference type="PANTHER" id="PTHR43615:SF1">
    <property type="entry name" value="PPDK_N DOMAIN-CONTAINING PROTEIN"/>
    <property type="match status" value="1"/>
</dbReference>
<feature type="domain" description="PEP-utilising enzyme mobile" evidence="2">
    <location>
        <begin position="659"/>
        <end position="729"/>
    </location>
</feature>
<evidence type="ECO:0000259" key="2">
    <source>
        <dbReference type="Pfam" id="PF00391"/>
    </source>
</evidence>
<feature type="domain" description="Pyruvate phosphate dikinase AMP/ATP-binding" evidence="3">
    <location>
        <begin position="73"/>
        <end position="177"/>
    </location>
</feature>
<comment type="caution">
    <text evidence="4">The sequence shown here is derived from an EMBL/GenBank/DDBJ whole genome shotgun (WGS) entry which is preliminary data.</text>
</comment>
<dbReference type="Gene3D" id="3.30.1490.20">
    <property type="entry name" value="ATP-grasp fold, A domain"/>
    <property type="match status" value="2"/>
</dbReference>
<dbReference type="InterPro" id="IPR036637">
    <property type="entry name" value="Phosphohistidine_dom_sf"/>
</dbReference>
<feature type="domain" description="Pyruvate phosphate dikinase AMP/ATP-binding" evidence="3">
    <location>
        <begin position="209"/>
        <end position="249"/>
    </location>
</feature>
<dbReference type="InterPro" id="IPR013815">
    <property type="entry name" value="ATP_grasp_subdomain_1"/>
</dbReference>
<dbReference type="PANTHER" id="PTHR43615">
    <property type="entry name" value="PHOSPHOENOLPYRUVATE SYNTHASE-RELATED"/>
    <property type="match status" value="1"/>
</dbReference>
<gene>
    <name evidence="4" type="ORF">FEK34_17205</name>
</gene>
<protein>
    <recommendedName>
        <fullName evidence="6">Pyruvate, phosphate dikinase</fullName>
    </recommendedName>
</protein>
<dbReference type="EMBL" id="VBUT01000006">
    <property type="protein sequence ID" value="TLF76643.1"/>
    <property type="molecule type" value="Genomic_DNA"/>
</dbReference>
<dbReference type="RefSeq" id="WP_138448812.1">
    <property type="nucleotide sequence ID" value="NZ_VBUT01000006.1"/>
</dbReference>
<dbReference type="InterPro" id="IPR008279">
    <property type="entry name" value="PEP-util_enz_mobile_dom"/>
</dbReference>
<reference evidence="4 5" key="1">
    <citation type="submission" date="2019-05" db="EMBL/GenBank/DDBJ databases">
        <title>Genomes sequences of two Nocardia cyriacigeorgica environmental isolates, type strains Nocardia asteroides ATCC 19247 and Nocardia cyriacigeorgica DSM 44484.</title>
        <authorList>
            <person name="Vautrin F."/>
            <person name="Bergeron E."/>
            <person name="Dubost A."/>
            <person name="Abrouk D."/>
            <person name="Rodriguez Nava V."/>
            <person name="Pujic P."/>
        </authorList>
    </citation>
    <scope>NUCLEOTIDE SEQUENCE [LARGE SCALE GENOMIC DNA]</scope>
    <source>
        <strain evidence="4 5">EML 446</strain>
    </source>
</reference>
<dbReference type="Proteomes" id="UP000306378">
    <property type="component" value="Unassembled WGS sequence"/>
</dbReference>
<feature type="compositionally biased region" description="Basic and acidic residues" evidence="1">
    <location>
        <begin position="591"/>
        <end position="603"/>
    </location>
</feature>
<sequence length="741" mass="76542">MTLITAPTRPGIVTLADPRARDADLTGAKAAALAEAAAMGLPVLDGFVLTTAWSEPEHSPELLWRKLSGGGTRPLVVRSSSVAEDGAEQSMAGMFTSVLGVRGWPRFREAVDEVLASATAPAPTEAAGSAPMAVLVQPFLAASWGGVVFTADPVTGRTDRMMITAVRGGPDAVVSGAEDGWTALLTRSGRVRRVVAHDAPGLPGSVRRKVIRMALRAERMFGCPQDIEWAVDAAGNVRLLQARPITTLHGRVTGPVLGPGPLAETFPDPLRPLEQDLWLRPLAEGLRVALELTGAAPAQRIRESPVATSVLGIAVADLELLGAIQPRRRLIDRLDPRPGARKLGAAMRVGRLAAAMPRLARRICERVDGDLAAVPPLTELSRAHLLAILDNSRTALTALHGYEALAGMLAGADEPAPTAAALALAALGRARAEAVPVHRVIEEFPVVLALTPPRIGEPAAPPDAEGAELPDVDHPVGELALAREALRLRTRWVQELGARAAWELGGRLAADGVVDSAASIALLSLDEVVAATRGRRSPRPAGAPGPADGVGLVNGARLADGVGPAEGTVQDAPRTTGSWGGPPSGGPLTECGKDRSSAGRSTDETGSATDVAVHLPARFRLAEDGWPVPVGERSGSGDGGVGAGGGSGRGVVHIGDNPPPGSVLVVRHLDPRLAVVVPRLAGLIAETGSPLSHVAILAREQGVAVVVGYPDATRRLPDGAVVELDGRTGSVRVNGDAEVRR</sequence>
<dbReference type="SUPFAM" id="SSF56059">
    <property type="entry name" value="Glutathione synthetase ATP-binding domain-like"/>
    <property type="match status" value="1"/>
</dbReference>
<dbReference type="Gene3D" id="3.30.470.20">
    <property type="entry name" value="ATP-grasp fold, B domain"/>
    <property type="match status" value="2"/>
</dbReference>
<dbReference type="SUPFAM" id="SSF52009">
    <property type="entry name" value="Phosphohistidine domain"/>
    <property type="match status" value="1"/>
</dbReference>
<dbReference type="GO" id="GO:0016301">
    <property type="term" value="F:kinase activity"/>
    <property type="evidence" value="ECO:0007669"/>
    <property type="project" value="InterPro"/>
</dbReference>
<name>A0A5R8NLY9_9NOCA</name>
<dbReference type="InterPro" id="IPR002192">
    <property type="entry name" value="PPDK_AMP/ATP-bd"/>
</dbReference>
<evidence type="ECO:0000313" key="5">
    <source>
        <dbReference type="Proteomes" id="UP000306378"/>
    </source>
</evidence>
<proteinExistence type="predicted"/>
<accession>A0A5R8NLY9</accession>
<dbReference type="AlphaFoldDB" id="A0A5R8NLY9"/>
<feature type="region of interest" description="Disordered" evidence="1">
    <location>
        <begin position="562"/>
        <end position="608"/>
    </location>
</feature>
<evidence type="ECO:0008006" key="6">
    <source>
        <dbReference type="Google" id="ProtNLM"/>
    </source>
</evidence>
<organism evidence="4 5">
    <name type="scientific">Nocardia cyriacigeorgica</name>
    <dbReference type="NCBI Taxonomy" id="135487"/>
    <lineage>
        <taxon>Bacteria</taxon>
        <taxon>Bacillati</taxon>
        <taxon>Actinomycetota</taxon>
        <taxon>Actinomycetes</taxon>
        <taxon>Mycobacteriales</taxon>
        <taxon>Nocardiaceae</taxon>
        <taxon>Nocardia</taxon>
    </lineage>
</organism>
<dbReference type="InterPro" id="IPR051549">
    <property type="entry name" value="PEP_Utilizing_Enz"/>
</dbReference>
<evidence type="ECO:0000313" key="4">
    <source>
        <dbReference type="EMBL" id="TLF76643.1"/>
    </source>
</evidence>